<gene>
    <name evidence="11" type="ORF">HMPREF9094_0944</name>
</gene>
<dbReference type="EMBL" id="AFQD01000149">
    <property type="protein sequence ID" value="EGQ80032.1"/>
    <property type="molecule type" value="Genomic_DNA"/>
</dbReference>
<dbReference type="InterPro" id="IPR007387">
    <property type="entry name" value="TRAP_DctQ"/>
</dbReference>
<evidence type="ECO:0000313" key="12">
    <source>
        <dbReference type="Proteomes" id="UP000005392"/>
    </source>
</evidence>
<dbReference type="InterPro" id="IPR055348">
    <property type="entry name" value="DctQ"/>
</dbReference>
<evidence type="ECO:0000313" key="11">
    <source>
        <dbReference type="EMBL" id="EGQ80032.1"/>
    </source>
</evidence>
<keyword evidence="4" id="KW-0997">Cell inner membrane</keyword>
<dbReference type="HOGENOM" id="CLU_086356_9_4_0"/>
<evidence type="ECO:0000256" key="4">
    <source>
        <dbReference type="ARBA" id="ARBA00022519"/>
    </source>
</evidence>
<dbReference type="STRING" id="76859.RN98_05145"/>
<keyword evidence="6 9" id="KW-1133">Transmembrane helix</keyword>
<sequence length="168" mass="19253">MQQPVLPKREAQNEKFFKKFELYIGSIFISVTTLVVIMNVFTRYFLKFTYFWTEEIAVGCFVWTIFLGTAAAYREKGLIGVEAIVVLLPEKIRNIVEFLTYILLTVLSGLMCVFSLTYVMSSSKITAALELSYGYINFAIVISFALMTLYSIIFTVESFKKAFLNKTN</sequence>
<keyword evidence="2" id="KW-0813">Transport</keyword>
<keyword evidence="5 9" id="KW-0812">Transmembrane</keyword>
<feature type="transmembrane region" description="Helical" evidence="9">
    <location>
        <begin position="20"/>
        <end position="41"/>
    </location>
</feature>
<feature type="transmembrane region" description="Helical" evidence="9">
    <location>
        <begin position="56"/>
        <end position="73"/>
    </location>
</feature>
<evidence type="ECO:0000256" key="5">
    <source>
        <dbReference type="ARBA" id="ARBA00022692"/>
    </source>
</evidence>
<evidence type="ECO:0000256" key="8">
    <source>
        <dbReference type="ARBA" id="ARBA00038436"/>
    </source>
</evidence>
<dbReference type="Proteomes" id="UP000005392">
    <property type="component" value="Unassembled WGS sequence"/>
</dbReference>
<evidence type="ECO:0000256" key="1">
    <source>
        <dbReference type="ARBA" id="ARBA00004429"/>
    </source>
</evidence>
<dbReference type="GO" id="GO:0005886">
    <property type="term" value="C:plasma membrane"/>
    <property type="evidence" value="ECO:0007669"/>
    <property type="project" value="UniProtKB-SubCell"/>
</dbReference>
<protein>
    <submittedName>
        <fullName evidence="11">Dicarboxylate:H+ TRAP-T family tripartite ATP-independent transporter</fullName>
    </submittedName>
</protein>
<dbReference type="PANTHER" id="PTHR35011:SF4">
    <property type="entry name" value="SLL1102 PROTEIN"/>
    <property type="match status" value="1"/>
</dbReference>
<evidence type="ECO:0000256" key="2">
    <source>
        <dbReference type="ARBA" id="ARBA00022448"/>
    </source>
</evidence>
<evidence type="ECO:0000256" key="3">
    <source>
        <dbReference type="ARBA" id="ARBA00022475"/>
    </source>
</evidence>
<dbReference type="PANTHER" id="PTHR35011">
    <property type="entry name" value="2,3-DIKETO-L-GULONATE TRAP TRANSPORTER SMALL PERMEASE PROTEIN YIAM"/>
    <property type="match status" value="1"/>
</dbReference>
<evidence type="ECO:0000256" key="9">
    <source>
        <dbReference type="SAM" id="Phobius"/>
    </source>
</evidence>
<proteinExistence type="inferred from homology"/>
<dbReference type="AlphaFoldDB" id="F9ELY9"/>
<feature type="domain" description="Tripartite ATP-independent periplasmic transporters DctQ component" evidence="10">
    <location>
        <begin position="33"/>
        <end position="160"/>
    </location>
</feature>
<keyword evidence="3" id="KW-1003">Cell membrane</keyword>
<dbReference type="PATRIC" id="fig|997347.4.peg.882"/>
<keyword evidence="12" id="KW-1185">Reference proteome</keyword>
<keyword evidence="7 9" id="KW-0472">Membrane</keyword>
<organism evidence="11 12">
    <name type="scientific">Fusobacterium animalis ATCC 51191</name>
    <dbReference type="NCBI Taxonomy" id="997347"/>
    <lineage>
        <taxon>Bacteria</taxon>
        <taxon>Fusobacteriati</taxon>
        <taxon>Fusobacteriota</taxon>
        <taxon>Fusobacteriia</taxon>
        <taxon>Fusobacteriales</taxon>
        <taxon>Fusobacteriaceae</taxon>
        <taxon>Fusobacterium</taxon>
    </lineage>
</organism>
<evidence type="ECO:0000256" key="7">
    <source>
        <dbReference type="ARBA" id="ARBA00023136"/>
    </source>
</evidence>
<name>F9ELY9_9FUSO</name>
<feature type="transmembrane region" description="Helical" evidence="9">
    <location>
        <begin position="132"/>
        <end position="156"/>
    </location>
</feature>
<evidence type="ECO:0000256" key="6">
    <source>
        <dbReference type="ARBA" id="ARBA00022989"/>
    </source>
</evidence>
<comment type="similarity">
    <text evidence="8">Belongs to the TRAP transporter small permease family.</text>
</comment>
<comment type="caution">
    <text evidence="11">The sequence shown here is derived from an EMBL/GenBank/DDBJ whole genome shotgun (WGS) entry which is preliminary data.</text>
</comment>
<accession>F9ELY9</accession>
<comment type="subcellular location">
    <subcellularLocation>
        <location evidence="1">Cell inner membrane</location>
        <topology evidence="1">Multi-pass membrane protein</topology>
    </subcellularLocation>
</comment>
<dbReference type="Pfam" id="PF04290">
    <property type="entry name" value="DctQ"/>
    <property type="match status" value="1"/>
</dbReference>
<feature type="transmembrane region" description="Helical" evidence="9">
    <location>
        <begin position="98"/>
        <end position="120"/>
    </location>
</feature>
<evidence type="ECO:0000259" key="10">
    <source>
        <dbReference type="Pfam" id="PF04290"/>
    </source>
</evidence>
<reference evidence="11 12" key="1">
    <citation type="submission" date="2011-05" db="EMBL/GenBank/DDBJ databases">
        <authorList>
            <person name="Muzny D."/>
            <person name="Qin X."/>
            <person name="Deng J."/>
            <person name="Jiang H."/>
            <person name="Liu Y."/>
            <person name="Qu J."/>
            <person name="Song X.-Z."/>
            <person name="Zhang L."/>
            <person name="Thornton R."/>
            <person name="Coyle M."/>
            <person name="Francisco L."/>
            <person name="Jackson L."/>
            <person name="Javaid M."/>
            <person name="Korchina V."/>
            <person name="Kovar C."/>
            <person name="Mata R."/>
            <person name="Mathew T."/>
            <person name="Ngo R."/>
            <person name="Nguyen L."/>
            <person name="Nguyen N."/>
            <person name="Okwuonu G."/>
            <person name="Ongeri F."/>
            <person name="Pham C."/>
            <person name="Simmons D."/>
            <person name="Wilczek-Boney K."/>
            <person name="Hale W."/>
            <person name="Jakkamsetti A."/>
            <person name="Pham P."/>
            <person name="Ruth R."/>
            <person name="San Lucas F."/>
            <person name="Warren J."/>
            <person name="Zhang J."/>
            <person name="Zhao Z."/>
            <person name="Zhou C."/>
            <person name="Zhu D."/>
            <person name="Lee S."/>
            <person name="Bess C."/>
            <person name="Blankenburg K."/>
            <person name="Forbes L."/>
            <person name="Fu Q."/>
            <person name="Gubbala S."/>
            <person name="Hirani K."/>
            <person name="Jayaseelan J.C."/>
            <person name="Lara F."/>
            <person name="Munidasa M."/>
            <person name="Palculict T."/>
            <person name="Patil S."/>
            <person name="Pu L.-L."/>
            <person name="Saada N."/>
            <person name="Tang L."/>
            <person name="Weissenberger G."/>
            <person name="Zhu Y."/>
            <person name="Hemphill L."/>
            <person name="Shang Y."/>
            <person name="Youmans B."/>
            <person name="Ayvaz T."/>
            <person name="Ross M."/>
            <person name="Santibanez J."/>
            <person name="Aqrawi P."/>
            <person name="Gross S."/>
            <person name="Joshi V."/>
            <person name="Fowler G."/>
            <person name="Nazareth L."/>
            <person name="Reid J."/>
            <person name="Worley K."/>
            <person name="Petrosino J."/>
            <person name="Highlander S."/>
            <person name="Gibbs R."/>
        </authorList>
    </citation>
    <scope>NUCLEOTIDE SEQUENCE [LARGE SCALE GENOMIC DNA]</scope>
    <source>
        <strain evidence="11 12">ATCC 51191</strain>
    </source>
</reference>